<dbReference type="AlphaFoldDB" id="A0A067CS19"/>
<sequence length="293" mass="31366">MSTTASAPSQLFCEFANVTFPSTVDNGAYRVSVKTDKTQTKMVLWLESKKTKLQWQCAIDDFSKHMETTYALPNAVVLAAIKNGLAAIDGAASKMVDAATKPSVAPASTINLCAKKASLALALEIKMSPEWTAGYRFEMTSIEVKVVDILEARIRDLEEAKAAPRMGFCTLTTTACYATNTFTPCTWTASTASTLLRVEKNTNIIVLQPGLYHVHCNLTLASVPSASLTLRINDAAAKTSSYSGHASYITSKQLDLVHVTYLDAGASLTLCASMNQGSANGSMTIILLDRGTA</sequence>
<dbReference type="OrthoDB" id="61413at2759"/>
<proteinExistence type="predicted"/>
<dbReference type="KEGG" id="spar:SPRG_03263"/>
<evidence type="ECO:0000313" key="1">
    <source>
        <dbReference type="EMBL" id="KDO32045.1"/>
    </source>
</evidence>
<protein>
    <submittedName>
        <fullName evidence="1">Uncharacterized protein</fullName>
    </submittedName>
</protein>
<dbReference type="RefSeq" id="XP_012197233.1">
    <property type="nucleotide sequence ID" value="XM_012341843.1"/>
</dbReference>
<dbReference type="Proteomes" id="UP000030745">
    <property type="component" value="Unassembled WGS sequence"/>
</dbReference>
<dbReference type="GeneID" id="24125779"/>
<dbReference type="OMA" id="GLYHVHC"/>
<reference evidence="1 2" key="1">
    <citation type="journal article" date="2013" name="PLoS Genet.">
        <title>Distinctive expansion of potential virulence genes in the genome of the oomycete fish pathogen Saprolegnia parasitica.</title>
        <authorList>
            <person name="Jiang R.H."/>
            <person name="de Bruijn I."/>
            <person name="Haas B.J."/>
            <person name="Belmonte R."/>
            <person name="Lobach L."/>
            <person name="Christie J."/>
            <person name="van den Ackerveken G."/>
            <person name="Bottin A."/>
            <person name="Bulone V."/>
            <person name="Diaz-Moreno S.M."/>
            <person name="Dumas B."/>
            <person name="Fan L."/>
            <person name="Gaulin E."/>
            <person name="Govers F."/>
            <person name="Grenville-Briggs L.J."/>
            <person name="Horner N.R."/>
            <person name="Levin J.Z."/>
            <person name="Mammella M."/>
            <person name="Meijer H.J."/>
            <person name="Morris P."/>
            <person name="Nusbaum C."/>
            <person name="Oome S."/>
            <person name="Phillips A.J."/>
            <person name="van Rooyen D."/>
            <person name="Rzeszutek E."/>
            <person name="Saraiva M."/>
            <person name="Secombes C.J."/>
            <person name="Seidl M.F."/>
            <person name="Snel B."/>
            <person name="Stassen J.H."/>
            <person name="Sykes S."/>
            <person name="Tripathy S."/>
            <person name="van den Berg H."/>
            <person name="Vega-Arreguin J.C."/>
            <person name="Wawra S."/>
            <person name="Young S.K."/>
            <person name="Zeng Q."/>
            <person name="Dieguez-Uribeondo J."/>
            <person name="Russ C."/>
            <person name="Tyler B.M."/>
            <person name="van West P."/>
        </authorList>
    </citation>
    <scope>NUCLEOTIDE SEQUENCE [LARGE SCALE GENOMIC DNA]</scope>
    <source>
        <strain evidence="1 2">CBS 223.65</strain>
    </source>
</reference>
<accession>A0A067CS19</accession>
<dbReference type="VEuPathDB" id="FungiDB:SPRG_03263"/>
<organism evidence="1 2">
    <name type="scientific">Saprolegnia parasitica (strain CBS 223.65)</name>
    <dbReference type="NCBI Taxonomy" id="695850"/>
    <lineage>
        <taxon>Eukaryota</taxon>
        <taxon>Sar</taxon>
        <taxon>Stramenopiles</taxon>
        <taxon>Oomycota</taxon>
        <taxon>Saprolegniomycetes</taxon>
        <taxon>Saprolegniales</taxon>
        <taxon>Saprolegniaceae</taxon>
        <taxon>Saprolegnia</taxon>
    </lineage>
</organism>
<keyword evidence="2" id="KW-1185">Reference proteome</keyword>
<dbReference type="EMBL" id="KK583196">
    <property type="protein sequence ID" value="KDO32045.1"/>
    <property type="molecule type" value="Genomic_DNA"/>
</dbReference>
<name>A0A067CS19_SAPPC</name>
<gene>
    <name evidence="1" type="ORF">SPRG_03263</name>
</gene>
<evidence type="ECO:0000313" key="2">
    <source>
        <dbReference type="Proteomes" id="UP000030745"/>
    </source>
</evidence>